<dbReference type="Pfam" id="PF00534">
    <property type="entry name" value="Glycos_transf_1"/>
    <property type="match status" value="1"/>
</dbReference>
<dbReference type="PANTHER" id="PTHR12526:SF630">
    <property type="entry name" value="GLYCOSYLTRANSFERASE"/>
    <property type="match status" value="1"/>
</dbReference>
<dbReference type="EMBL" id="WHOD01000109">
    <property type="protein sequence ID" value="NOU97327.1"/>
    <property type="molecule type" value="Genomic_DNA"/>
</dbReference>
<dbReference type="InterPro" id="IPR028098">
    <property type="entry name" value="Glyco_trans_4-like_N"/>
</dbReference>
<dbReference type="Proteomes" id="UP000641588">
    <property type="component" value="Unassembled WGS sequence"/>
</dbReference>
<comment type="caution">
    <text evidence="3">The sequence shown here is derived from an EMBL/GenBank/DDBJ whole genome shotgun (WGS) entry which is preliminary data.</text>
</comment>
<dbReference type="Pfam" id="PF13477">
    <property type="entry name" value="Glyco_trans_4_2"/>
    <property type="match status" value="1"/>
</dbReference>
<evidence type="ECO:0000259" key="2">
    <source>
        <dbReference type="Pfam" id="PF13477"/>
    </source>
</evidence>
<accession>A0A972K5R3</accession>
<dbReference type="Gene3D" id="3.40.50.2000">
    <property type="entry name" value="Glycogen Phosphorylase B"/>
    <property type="match status" value="2"/>
</dbReference>
<sequence>MPKKVLFCATVDIHFKAFHLPYLKWFKEQGWEVHVASSGDLELPYTDKKYNLPIQRSPLKMENIRAYSELKAIINKNEYEIIHCHTPMGGVLARLAARQARKQGTKVIYTAHGFHFCKGVPFINWALYYPVEKLLAHYTDCLITINEEDYNLALRHGFKAKRVEQVHGVGIDNKRFGPVTAEYKMELKQKKNYRTEDFLMFYAAEFNKNKNQQFLIRALAHIKEEVPYARLLLAGKGPLFDECYELANKLGVADKVDFLGYRTDIDEILPMCDIAVASSLREGLPVNIMEAMSCGLPVIATDNRGHRELIHNDENGWIISPNDFAGMSDRIKTLASNEDLRIKLGSTGRHSIESRYAINQVLMEKISIYASFTDELEVVKWAVQ</sequence>
<dbReference type="SUPFAM" id="SSF53756">
    <property type="entry name" value="UDP-Glycosyltransferase/glycogen phosphorylase"/>
    <property type="match status" value="1"/>
</dbReference>
<organism evidence="3 4">
    <name type="scientific">Paenibacillus foliorum</name>
    <dbReference type="NCBI Taxonomy" id="2654974"/>
    <lineage>
        <taxon>Bacteria</taxon>
        <taxon>Bacillati</taxon>
        <taxon>Bacillota</taxon>
        <taxon>Bacilli</taxon>
        <taxon>Bacillales</taxon>
        <taxon>Paenibacillaceae</taxon>
        <taxon>Paenibacillus</taxon>
    </lineage>
</organism>
<dbReference type="AlphaFoldDB" id="A0A972K5R3"/>
<dbReference type="CDD" id="cd03808">
    <property type="entry name" value="GT4_CapM-like"/>
    <property type="match status" value="1"/>
</dbReference>
<proteinExistence type="predicted"/>
<evidence type="ECO:0000259" key="1">
    <source>
        <dbReference type="Pfam" id="PF00534"/>
    </source>
</evidence>
<dbReference type="RefSeq" id="WP_171655563.1">
    <property type="nucleotide sequence ID" value="NZ_WHOD01000109.1"/>
</dbReference>
<feature type="domain" description="Glycosyl transferase family 1" evidence="1">
    <location>
        <begin position="186"/>
        <end position="350"/>
    </location>
</feature>
<protein>
    <submittedName>
        <fullName evidence="3">Glycosyltransferase</fullName>
    </submittedName>
</protein>
<reference evidence="3" key="1">
    <citation type="submission" date="2019-10" db="EMBL/GenBank/DDBJ databases">
        <title>Description of Paenibacillus glebae sp. nov.</title>
        <authorList>
            <person name="Carlier A."/>
            <person name="Qi S."/>
        </authorList>
    </citation>
    <scope>NUCLEOTIDE SEQUENCE</scope>
    <source>
        <strain evidence="3">LMG 31456</strain>
    </source>
</reference>
<gene>
    <name evidence="3" type="ORF">GC093_29465</name>
</gene>
<keyword evidence="4" id="KW-1185">Reference proteome</keyword>
<feature type="domain" description="Glycosyltransferase subfamily 4-like N-terminal" evidence="2">
    <location>
        <begin position="4"/>
        <end position="145"/>
    </location>
</feature>
<name>A0A972K5R3_9BACL</name>
<dbReference type="PANTHER" id="PTHR12526">
    <property type="entry name" value="GLYCOSYLTRANSFERASE"/>
    <property type="match status" value="1"/>
</dbReference>
<evidence type="ECO:0000313" key="4">
    <source>
        <dbReference type="Proteomes" id="UP000641588"/>
    </source>
</evidence>
<dbReference type="GO" id="GO:0016757">
    <property type="term" value="F:glycosyltransferase activity"/>
    <property type="evidence" value="ECO:0007669"/>
    <property type="project" value="InterPro"/>
</dbReference>
<evidence type="ECO:0000313" key="3">
    <source>
        <dbReference type="EMBL" id="NOU97327.1"/>
    </source>
</evidence>
<dbReference type="InterPro" id="IPR001296">
    <property type="entry name" value="Glyco_trans_1"/>
</dbReference>